<dbReference type="Proteomes" id="UP000326912">
    <property type="component" value="Unassembled WGS sequence"/>
</dbReference>
<keyword evidence="2" id="KW-1185">Reference proteome</keyword>
<protein>
    <submittedName>
        <fullName evidence="1">Uncharacterized protein</fullName>
    </submittedName>
</protein>
<dbReference type="EMBL" id="BKZW01000001">
    <property type="protein sequence ID" value="GER88423.1"/>
    <property type="molecule type" value="Genomic_DNA"/>
</dbReference>
<organism evidence="1 2">
    <name type="scientific">Dictyobacter vulcani</name>
    <dbReference type="NCBI Taxonomy" id="2607529"/>
    <lineage>
        <taxon>Bacteria</taxon>
        <taxon>Bacillati</taxon>
        <taxon>Chloroflexota</taxon>
        <taxon>Ktedonobacteria</taxon>
        <taxon>Ktedonobacterales</taxon>
        <taxon>Dictyobacteraceae</taxon>
        <taxon>Dictyobacter</taxon>
    </lineage>
</organism>
<dbReference type="AlphaFoldDB" id="A0A5J4KKT5"/>
<accession>A0A5J4KKT5</accession>
<proteinExistence type="predicted"/>
<name>A0A5J4KKT5_9CHLR</name>
<comment type="caution">
    <text evidence="1">The sequence shown here is derived from an EMBL/GenBank/DDBJ whole genome shotgun (WGS) entry which is preliminary data.</text>
</comment>
<reference evidence="1 2" key="1">
    <citation type="submission" date="2019-10" db="EMBL/GenBank/DDBJ databases">
        <title>Dictyobacter vulcani sp. nov., within the class Ktedonobacteria, isolated from soil of volcanic Mt. Zao.</title>
        <authorList>
            <person name="Zheng Y."/>
            <person name="Wang C.M."/>
            <person name="Sakai Y."/>
            <person name="Abe K."/>
            <person name="Yokota A."/>
            <person name="Yabe S."/>
        </authorList>
    </citation>
    <scope>NUCLEOTIDE SEQUENCE [LARGE SCALE GENOMIC DNA]</scope>
    <source>
        <strain evidence="1 2">W12</strain>
    </source>
</reference>
<sequence length="113" mass="12458">MCSIVSGLLQGYNKGIIMKRHEDFTDAYNTGSDHKQNECAHEVFDNGQKPPRCANCEIDILWSPVIVQGQTYCCTGCANGGPCCCDYSQYRSVNISGVIHYGPDEEALRKSSD</sequence>
<evidence type="ECO:0000313" key="1">
    <source>
        <dbReference type="EMBL" id="GER88423.1"/>
    </source>
</evidence>
<gene>
    <name evidence="1" type="ORF">KDW_25850</name>
</gene>
<evidence type="ECO:0000313" key="2">
    <source>
        <dbReference type="Proteomes" id="UP000326912"/>
    </source>
</evidence>